<protein>
    <submittedName>
        <fullName evidence="1">Uncharacterized protein</fullName>
    </submittedName>
</protein>
<gene>
    <name evidence="1" type="ORF">FB472_0363</name>
</gene>
<dbReference type="AlphaFoldDB" id="A0A8H2K4J5"/>
<name>A0A8H2K4J5_9MICO</name>
<sequence length="57" mass="5977">MSVRVVAQLASVSTSNAYRLNTPSMPASAAGVRARRVSLFAQQIRVMVVPVACAESA</sequence>
<reference evidence="1 2" key="1">
    <citation type="submission" date="2019-06" db="EMBL/GenBank/DDBJ databases">
        <title>Sequencing the genomes of 1000 actinobacteria strains.</title>
        <authorList>
            <person name="Klenk H.-P."/>
        </authorList>
    </citation>
    <scope>NUCLEOTIDE SEQUENCE [LARGE SCALE GENOMIC DNA]</scope>
    <source>
        <strain evidence="1 2">DSM 21947</strain>
    </source>
</reference>
<accession>A0A8H2K4J5</accession>
<dbReference type="EMBL" id="VFRA01000001">
    <property type="protein sequence ID" value="TQO18839.1"/>
    <property type="molecule type" value="Genomic_DNA"/>
</dbReference>
<evidence type="ECO:0000313" key="2">
    <source>
        <dbReference type="Proteomes" id="UP000316560"/>
    </source>
</evidence>
<comment type="caution">
    <text evidence="1">The sequence shown here is derived from an EMBL/GenBank/DDBJ whole genome shotgun (WGS) entry which is preliminary data.</text>
</comment>
<proteinExistence type="predicted"/>
<keyword evidence="2" id="KW-1185">Reference proteome</keyword>
<dbReference type="Proteomes" id="UP000316560">
    <property type="component" value="Unassembled WGS sequence"/>
</dbReference>
<evidence type="ECO:0000313" key="1">
    <source>
        <dbReference type="EMBL" id="TQO18839.1"/>
    </source>
</evidence>
<organism evidence="1 2">
    <name type="scientific">Rhodoglobus vestalii</name>
    <dbReference type="NCBI Taxonomy" id="193384"/>
    <lineage>
        <taxon>Bacteria</taxon>
        <taxon>Bacillati</taxon>
        <taxon>Actinomycetota</taxon>
        <taxon>Actinomycetes</taxon>
        <taxon>Micrococcales</taxon>
        <taxon>Microbacteriaceae</taxon>
        <taxon>Rhodoglobus</taxon>
    </lineage>
</organism>